<dbReference type="Proteomes" id="UP000032180">
    <property type="component" value="Chromosome 3"/>
</dbReference>
<dbReference type="AlphaFoldDB" id="A0A0D9VPH6"/>
<keyword evidence="1" id="KW-1133">Transmembrane helix</keyword>
<reference evidence="3" key="2">
    <citation type="submission" date="2013-12" db="EMBL/GenBank/DDBJ databases">
        <authorList>
            <person name="Yu Y."/>
            <person name="Lee S."/>
            <person name="de Baynast K."/>
            <person name="Wissotski M."/>
            <person name="Liu L."/>
            <person name="Talag J."/>
            <person name="Goicoechea J."/>
            <person name="Angelova A."/>
            <person name="Jetty R."/>
            <person name="Kudrna D."/>
            <person name="Golser W."/>
            <person name="Rivera L."/>
            <person name="Zhang J."/>
            <person name="Wing R."/>
        </authorList>
    </citation>
    <scope>NUCLEOTIDE SEQUENCE</scope>
</reference>
<feature type="transmembrane region" description="Helical" evidence="1">
    <location>
        <begin position="129"/>
        <end position="150"/>
    </location>
</feature>
<keyword evidence="3" id="KW-1185">Reference proteome</keyword>
<accession>A0A0D9VPH6</accession>
<dbReference type="Gramene" id="LPERR03G03260.1">
    <property type="protein sequence ID" value="LPERR03G03260.1"/>
    <property type="gene ID" value="LPERR03G03260"/>
</dbReference>
<organism evidence="2 3">
    <name type="scientific">Leersia perrieri</name>
    <dbReference type="NCBI Taxonomy" id="77586"/>
    <lineage>
        <taxon>Eukaryota</taxon>
        <taxon>Viridiplantae</taxon>
        <taxon>Streptophyta</taxon>
        <taxon>Embryophyta</taxon>
        <taxon>Tracheophyta</taxon>
        <taxon>Spermatophyta</taxon>
        <taxon>Magnoliopsida</taxon>
        <taxon>Liliopsida</taxon>
        <taxon>Poales</taxon>
        <taxon>Poaceae</taxon>
        <taxon>BOP clade</taxon>
        <taxon>Oryzoideae</taxon>
        <taxon>Oryzeae</taxon>
        <taxon>Oryzinae</taxon>
        <taxon>Leersia</taxon>
    </lineage>
</organism>
<proteinExistence type="predicted"/>
<feature type="transmembrane region" description="Helical" evidence="1">
    <location>
        <begin position="191"/>
        <end position="211"/>
    </location>
</feature>
<dbReference type="HOGENOM" id="CLU_064187_0_0_1"/>
<dbReference type="EnsemblPlants" id="LPERR03G03260.1">
    <property type="protein sequence ID" value="LPERR03G03260.1"/>
    <property type="gene ID" value="LPERR03G03260"/>
</dbReference>
<keyword evidence="1" id="KW-0472">Membrane</keyword>
<reference evidence="2 3" key="1">
    <citation type="submission" date="2012-08" db="EMBL/GenBank/DDBJ databases">
        <title>Oryza genome evolution.</title>
        <authorList>
            <person name="Wing R.A."/>
        </authorList>
    </citation>
    <scope>NUCLEOTIDE SEQUENCE</scope>
</reference>
<keyword evidence="1" id="KW-0812">Transmembrane</keyword>
<evidence type="ECO:0000256" key="1">
    <source>
        <dbReference type="SAM" id="Phobius"/>
    </source>
</evidence>
<reference evidence="2" key="3">
    <citation type="submission" date="2015-04" db="UniProtKB">
        <authorList>
            <consortium name="EnsemblPlants"/>
        </authorList>
    </citation>
    <scope>IDENTIFICATION</scope>
</reference>
<protein>
    <submittedName>
        <fullName evidence="2">Uncharacterized protein</fullName>
    </submittedName>
</protein>
<feature type="transmembrane region" description="Helical" evidence="1">
    <location>
        <begin position="102"/>
        <end position="123"/>
    </location>
</feature>
<feature type="transmembrane region" description="Helical" evidence="1">
    <location>
        <begin position="162"/>
        <end position="179"/>
    </location>
</feature>
<sequence length="237" mass="26582">MATMSSSIRYFQSGSLRFTTTRGGANAGTLRIPASSKDFPNGSQGIRRSLRLRCASPFAPEEPMWWATALTPDDLIEPTGHDEPLRPVVIALQEIKACNGNVFRCHCFHAGITLGLLVLVVRICQFHKLAPGLWLDIVLGYIWYKLSVLAAELKRNGKANNICSRIQFVIMLLLFWANNPTKDSCFYFTQLIWFFALHVYSCAVFFECIGVKHPARYVEAMFKTILTTKGGLMKVLA</sequence>
<evidence type="ECO:0000313" key="3">
    <source>
        <dbReference type="Proteomes" id="UP000032180"/>
    </source>
</evidence>
<evidence type="ECO:0000313" key="2">
    <source>
        <dbReference type="EnsemblPlants" id="LPERR03G03260.1"/>
    </source>
</evidence>
<name>A0A0D9VPH6_9ORYZ</name>
<dbReference type="eggNOG" id="ENOG502R3BA">
    <property type="taxonomic scope" value="Eukaryota"/>
</dbReference>